<dbReference type="SUPFAM" id="SSF63380">
    <property type="entry name" value="Riboflavin synthase domain-like"/>
    <property type="match status" value="1"/>
</dbReference>
<reference evidence="11 12" key="1">
    <citation type="submission" date="2019-03" db="EMBL/GenBank/DDBJ databases">
        <title>Comparative insights into the high quality Complete genome sequence of highly metal resistant Cupriavidus metallidurans strain BS1 isolated from a gold-copper mine.</title>
        <authorList>
            <person name="Mazhar H.S."/>
            <person name="Rensing C."/>
        </authorList>
    </citation>
    <scope>NUCLEOTIDE SEQUENCE [LARGE SCALE GENOMIC DNA]</scope>
    <source>
        <strain evidence="11 12">BS1</strain>
        <plasmid evidence="11 12">p1</plasmid>
    </source>
</reference>
<dbReference type="Proteomes" id="UP000253772">
    <property type="component" value="Plasmid p1"/>
</dbReference>
<dbReference type="InterPro" id="IPR001041">
    <property type="entry name" value="2Fe-2S_ferredoxin-type"/>
</dbReference>
<name>A0A482J3N8_9BURK</name>
<dbReference type="InterPro" id="IPR006058">
    <property type="entry name" value="2Fe2S_fd_BS"/>
</dbReference>
<dbReference type="SUPFAM" id="SSF54292">
    <property type="entry name" value="2Fe-2S ferredoxin-like"/>
    <property type="match status" value="1"/>
</dbReference>
<dbReference type="PROSITE" id="PS00197">
    <property type="entry name" value="2FE2S_FER_1"/>
    <property type="match status" value="1"/>
</dbReference>
<dbReference type="CDD" id="cd00207">
    <property type="entry name" value="fer2"/>
    <property type="match status" value="1"/>
</dbReference>
<keyword evidence="5" id="KW-0479">Metal-binding</keyword>
<evidence type="ECO:0000256" key="5">
    <source>
        <dbReference type="ARBA" id="ARBA00022723"/>
    </source>
</evidence>
<dbReference type="GO" id="GO:0051537">
    <property type="term" value="F:2 iron, 2 sulfur cluster binding"/>
    <property type="evidence" value="ECO:0007669"/>
    <property type="project" value="UniProtKB-KW"/>
</dbReference>
<dbReference type="PANTHER" id="PTHR30212">
    <property type="entry name" value="PROTEIN YIIM"/>
    <property type="match status" value="1"/>
</dbReference>
<evidence type="ECO:0000256" key="7">
    <source>
        <dbReference type="ARBA" id="ARBA00023004"/>
    </source>
</evidence>
<evidence type="ECO:0000256" key="2">
    <source>
        <dbReference type="ARBA" id="ARBA00022630"/>
    </source>
</evidence>
<proteinExistence type="predicted"/>
<feature type="domain" description="2Fe-2S ferredoxin-type" evidence="9">
    <location>
        <begin position="232"/>
        <end position="315"/>
    </location>
</feature>
<dbReference type="PRINTS" id="PR00409">
    <property type="entry name" value="PHDIOXRDTASE"/>
</dbReference>
<feature type="domain" description="FAD-binding FR-type" evidence="10">
    <location>
        <begin position="1"/>
        <end position="108"/>
    </location>
</feature>
<dbReference type="OrthoDB" id="544091at2"/>
<keyword evidence="3" id="KW-0288">FMN</keyword>
<evidence type="ECO:0000313" key="11">
    <source>
        <dbReference type="EMBL" id="QBP14543.1"/>
    </source>
</evidence>
<dbReference type="AlphaFoldDB" id="A0A482J3N8"/>
<dbReference type="InterPro" id="IPR039261">
    <property type="entry name" value="FNR_nucleotide-bd"/>
</dbReference>
<dbReference type="PROSITE" id="PS51085">
    <property type="entry name" value="2FE2S_FER_2"/>
    <property type="match status" value="1"/>
</dbReference>
<keyword evidence="6" id="KW-0560">Oxidoreductase</keyword>
<keyword evidence="8" id="KW-0411">Iron-sulfur</keyword>
<dbReference type="InterPro" id="IPR017927">
    <property type="entry name" value="FAD-bd_FR_type"/>
</dbReference>
<geneLocation type="plasmid" evidence="11">
    <name>p1</name>
</geneLocation>
<dbReference type="Gene3D" id="3.10.20.30">
    <property type="match status" value="1"/>
</dbReference>
<evidence type="ECO:0000259" key="9">
    <source>
        <dbReference type="PROSITE" id="PS51085"/>
    </source>
</evidence>
<evidence type="ECO:0000256" key="8">
    <source>
        <dbReference type="ARBA" id="ARBA00023014"/>
    </source>
</evidence>
<keyword evidence="4" id="KW-0001">2Fe-2S</keyword>
<evidence type="ECO:0000256" key="1">
    <source>
        <dbReference type="ARBA" id="ARBA00001917"/>
    </source>
</evidence>
<dbReference type="InterPro" id="IPR012675">
    <property type="entry name" value="Beta-grasp_dom_sf"/>
</dbReference>
<dbReference type="SUPFAM" id="SSF52343">
    <property type="entry name" value="Ferredoxin reductase-like, C-terminal NADP-linked domain"/>
    <property type="match status" value="1"/>
</dbReference>
<dbReference type="Gene3D" id="3.40.50.80">
    <property type="entry name" value="Nucleotide-binding domain of ferredoxin-NADP reductase (FNR) module"/>
    <property type="match status" value="1"/>
</dbReference>
<dbReference type="RefSeq" id="WP_017511438.1">
    <property type="nucleotide sequence ID" value="NZ_CP037902.1"/>
</dbReference>
<comment type="cofactor">
    <cofactor evidence="1">
        <name>FMN</name>
        <dbReference type="ChEBI" id="CHEBI:58210"/>
    </cofactor>
</comment>
<dbReference type="GO" id="GO:0016491">
    <property type="term" value="F:oxidoreductase activity"/>
    <property type="evidence" value="ECO:0007669"/>
    <property type="project" value="UniProtKB-KW"/>
</dbReference>
<gene>
    <name evidence="11" type="ORF">DDF84_033115</name>
</gene>
<keyword evidence="11" id="KW-0614">Plasmid</keyword>
<keyword evidence="2" id="KW-0285">Flavoprotein</keyword>
<dbReference type="PANTHER" id="PTHR30212:SF2">
    <property type="entry name" value="PROTEIN YIIM"/>
    <property type="match status" value="1"/>
</dbReference>
<organism evidence="11 12">
    <name type="scientific">Cupriavidus metallidurans</name>
    <dbReference type="NCBI Taxonomy" id="119219"/>
    <lineage>
        <taxon>Bacteria</taxon>
        <taxon>Pseudomonadati</taxon>
        <taxon>Pseudomonadota</taxon>
        <taxon>Betaproteobacteria</taxon>
        <taxon>Burkholderiales</taxon>
        <taxon>Burkholderiaceae</taxon>
        <taxon>Cupriavidus</taxon>
    </lineage>
</organism>
<dbReference type="Gene3D" id="2.40.30.10">
    <property type="entry name" value="Translation factors"/>
    <property type="match status" value="1"/>
</dbReference>
<evidence type="ECO:0000256" key="6">
    <source>
        <dbReference type="ARBA" id="ARBA00023002"/>
    </source>
</evidence>
<sequence length="315" mass="32941">MNPLHVRVTRVTTLTPVVKEYLLCSDCGNLPAFSAGSHVRVTIPDGNATITNAYSLSAATDPTTGAPAYRIAVRLQPDSRGGSRALHQQVRAGDVLRISPPANLFPLHSQARHHLLVAGGIGITPFLAYADALEATGASFTLHYAGRPGQTDAYAGALRERLGERFHGYSGAPGDRLDVPTLLAGQRAGTHVYTCGPASLIDGVAAAARALGWPASSVHAEAFAAAKPGAPFRVELRRSGTAIDVPSSRSLLEALEQAGIAVPNLCRGGVCGQCALPYAGGDVEHRDHFLAPGDRLQFLMPCVSRGCGTPIFLDL</sequence>
<evidence type="ECO:0000259" key="10">
    <source>
        <dbReference type="PROSITE" id="PS51384"/>
    </source>
</evidence>
<dbReference type="CDD" id="cd06185">
    <property type="entry name" value="PDR_like"/>
    <property type="match status" value="1"/>
</dbReference>
<evidence type="ECO:0000256" key="4">
    <source>
        <dbReference type="ARBA" id="ARBA00022714"/>
    </source>
</evidence>
<evidence type="ECO:0000313" key="12">
    <source>
        <dbReference type="Proteomes" id="UP000253772"/>
    </source>
</evidence>
<dbReference type="InterPro" id="IPR054582">
    <property type="entry name" value="DmmA-like_N"/>
</dbReference>
<evidence type="ECO:0000256" key="3">
    <source>
        <dbReference type="ARBA" id="ARBA00022643"/>
    </source>
</evidence>
<accession>A0A482J3N8</accession>
<dbReference type="EMBL" id="CP037902">
    <property type="protein sequence ID" value="QBP14543.1"/>
    <property type="molecule type" value="Genomic_DNA"/>
</dbReference>
<dbReference type="InterPro" id="IPR036010">
    <property type="entry name" value="2Fe-2S_ferredoxin-like_sf"/>
</dbReference>
<dbReference type="Pfam" id="PF22290">
    <property type="entry name" value="DmmA-like_N"/>
    <property type="match status" value="1"/>
</dbReference>
<protein>
    <submittedName>
        <fullName evidence="11">Oxidoreductase</fullName>
    </submittedName>
</protein>
<dbReference type="InterPro" id="IPR052353">
    <property type="entry name" value="Benzoxazolinone_Detox_Enz"/>
</dbReference>
<dbReference type="GO" id="GO:0046872">
    <property type="term" value="F:metal ion binding"/>
    <property type="evidence" value="ECO:0007669"/>
    <property type="project" value="UniProtKB-KW"/>
</dbReference>
<dbReference type="InterPro" id="IPR017938">
    <property type="entry name" value="Riboflavin_synthase-like_b-brl"/>
</dbReference>
<dbReference type="PROSITE" id="PS51384">
    <property type="entry name" value="FAD_FR"/>
    <property type="match status" value="1"/>
</dbReference>
<dbReference type="Pfam" id="PF00111">
    <property type="entry name" value="Fer2"/>
    <property type="match status" value="1"/>
</dbReference>
<keyword evidence="7" id="KW-0408">Iron</keyword>